<dbReference type="AlphaFoldDB" id="A0A5J4KRF5"/>
<evidence type="ECO:0000313" key="2">
    <source>
        <dbReference type="Proteomes" id="UP000326912"/>
    </source>
</evidence>
<dbReference type="EMBL" id="BKZW01000002">
    <property type="protein sequence ID" value="GER90213.1"/>
    <property type="molecule type" value="Genomic_DNA"/>
</dbReference>
<gene>
    <name evidence="1" type="ORF">KDW_43750</name>
</gene>
<evidence type="ECO:0000313" key="1">
    <source>
        <dbReference type="EMBL" id="GER90213.1"/>
    </source>
</evidence>
<reference evidence="1 2" key="1">
    <citation type="submission" date="2019-10" db="EMBL/GenBank/DDBJ databases">
        <title>Dictyobacter vulcani sp. nov., within the class Ktedonobacteria, isolated from soil of volcanic Mt. Zao.</title>
        <authorList>
            <person name="Zheng Y."/>
            <person name="Wang C.M."/>
            <person name="Sakai Y."/>
            <person name="Abe K."/>
            <person name="Yokota A."/>
            <person name="Yabe S."/>
        </authorList>
    </citation>
    <scope>NUCLEOTIDE SEQUENCE [LARGE SCALE GENOMIC DNA]</scope>
    <source>
        <strain evidence="1 2">W12</strain>
    </source>
</reference>
<organism evidence="1 2">
    <name type="scientific">Dictyobacter vulcani</name>
    <dbReference type="NCBI Taxonomy" id="2607529"/>
    <lineage>
        <taxon>Bacteria</taxon>
        <taxon>Bacillati</taxon>
        <taxon>Chloroflexota</taxon>
        <taxon>Ktedonobacteria</taxon>
        <taxon>Ktedonobacterales</taxon>
        <taxon>Dictyobacteraceae</taxon>
        <taxon>Dictyobacter</taxon>
    </lineage>
</organism>
<accession>A0A5J4KRF5</accession>
<sequence length="65" mass="7389">MELWLADDCAEDLFSQCLVAGIGWRVPPFSTTPENDKVCLIGLSVYISYIYTRKSIYARGNQELQ</sequence>
<name>A0A5J4KRF5_9CHLR</name>
<proteinExistence type="predicted"/>
<keyword evidence="2" id="KW-1185">Reference proteome</keyword>
<comment type="caution">
    <text evidence="1">The sequence shown here is derived from an EMBL/GenBank/DDBJ whole genome shotgun (WGS) entry which is preliminary data.</text>
</comment>
<protein>
    <submittedName>
        <fullName evidence="1">Uncharacterized protein</fullName>
    </submittedName>
</protein>
<dbReference type="Proteomes" id="UP000326912">
    <property type="component" value="Unassembled WGS sequence"/>
</dbReference>